<feature type="region of interest" description="Disordered" evidence="1">
    <location>
        <begin position="1"/>
        <end position="50"/>
    </location>
</feature>
<name>A2WRR0_ORYSI</name>
<evidence type="ECO:0000313" key="3">
    <source>
        <dbReference type="Proteomes" id="UP000007015"/>
    </source>
</evidence>
<sequence length="50" mass="5507">MGGDGEFFSVGECDGQKTIDGEQKQKYISQEESTTLHEGRQGSKENVEVL</sequence>
<evidence type="ECO:0000313" key="2">
    <source>
        <dbReference type="EMBL" id="EAY74656.1"/>
    </source>
</evidence>
<accession>A2WRR0</accession>
<dbReference type="Proteomes" id="UP000007015">
    <property type="component" value="Chromosome 1"/>
</dbReference>
<organism evidence="2 3">
    <name type="scientific">Oryza sativa subsp. indica</name>
    <name type="common">Rice</name>
    <dbReference type="NCBI Taxonomy" id="39946"/>
    <lineage>
        <taxon>Eukaryota</taxon>
        <taxon>Viridiplantae</taxon>
        <taxon>Streptophyta</taxon>
        <taxon>Embryophyta</taxon>
        <taxon>Tracheophyta</taxon>
        <taxon>Spermatophyta</taxon>
        <taxon>Magnoliopsida</taxon>
        <taxon>Liliopsida</taxon>
        <taxon>Poales</taxon>
        <taxon>Poaceae</taxon>
        <taxon>BOP clade</taxon>
        <taxon>Oryzoideae</taxon>
        <taxon>Oryzeae</taxon>
        <taxon>Oryzinae</taxon>
        <taxon>Oryza</taxon>
        <taxon>Oryza sativa</taxon>
    </lineage>
</organism>
<dbReference type="EMBL" id="CM000126">
    <property type="protein sequence ID" value="EAY74656.1"/>
    <property type="molecule type" value="Genomic_DNA"/>
</dbReference>
<reference evidence="2 3" key="1">
    <citation type="journal article" date="2005" name="PLoS Biol.">
        <title>The genomes of Oryza sativa: a history of duplications.</title>
        <authorList>
            <person name="Yu J."/>
            <person name="Wang J."/>
            <person name="Lin W."/>
            <person name="Li S."/>
            <person name="Li H."/>
            <person name="Zhou J."/>
            <person name="Ni P."/>
            <person name="Dong W."/>
            <person name="Hu S."/>
            <person name="Zeng C."/>
            <person name="Zhang J."/>
            <person name="Zhang Y."/>
            <person name="Li R."/>
            <person name="Xu Z."/>
            <person name="Li S."/>
            <person name="Li X."/>
            <person name="Zheng H."/>
            <person name="Cong L."/>
            <person name="Lin L."/>
            <person name="Yin J."/>
            <person name="Geng J."/>
            <person name="Li G."/>
            <person name="Shi J."/>
            <person name="Liu J."/>
            <person name="Lv H."/>
            <person name="Li J."/>
            <person name="Wang J."/>
            <person name="Deng Y."/>
            <person name="Ran L."/>
            <person name="Shi X."/>
            <person name="Wang X."/>
            <person name="Wu Q."/>
            <person name="Li C."/>
            <person name="Ren X."/>
            <person name="Wang J."/>
            <person name="Wang X."/>
            <person name="Li D."/>
            <person name="Liu D."/>
            <person name="Zhang X."/>
            <person name="Ji Z."/>
            <person name="Zhao W."/>
            <person name="Sun Y."/>
            <person name="Zhang Z."/>
            <person name="Bao J."/>
            <person name="Han Y."/>
            <person name="Dong L."/>
            <person name="Ji J."/>
            <person name="Chen P."/>
            <person name="Wu S."/>
            <person name="Liu J."/>
            <person name="Xiao Y."/>
            <person name="Bu D."/>
            <person name="Tan J."/>
            <person name="Yang L."/>
            <person name="Ye C."/>
            <person name="Zhang J."/>
            <person name="Xu J."/>
            <person name="Zhou Y."/>
            <person name="Yu Y."/>
            <person name="Zhang B."/>
            <person name="Zhuang S."/>
            <person name="Wei H."/>
            <person name="Liu B."/>
            <person name="Lei M."/>
            <person name="Yu H."/>
            <person name="Li Y."/>
            <person name="Xu H."/>
            <person name="Wei S."/>
            <person name="He X."/>
            <person name="Fang L."/>
            <person name="Zhang Z."/>
            <person name="Zhang Y."/>
            <person name="Huang X."/>
            <person name="Su Z."/>
            <person name="Tong W."/>
            <person name="Li J."/>
            <person name="Tong Z."/>
            <person name="Li S."/>
            <person name="Ye J."/>
            <person name="Wang L."/>
            <person name="Fang L."/>
            <person name="Lei T."/>
            <person name="Chen C."/>
            <person name="Chen H."/>
            <person name="Xu Z."/>
            <person name="Li H."/>
            <person name="Huang H."/>
            <person name="Zhang F."/>
            <person name="Xu H."/>
            <person name="Li N."/>
            <person name="Zhao C."/>
            <person name="Li S."/>
            <person name="Dong L."/>
            <person name="Huang Y."/>
            <person name="Li L."/>
            <person name="Xi Y."/>
            <person name="Qi Q."/>
            <person name="Li W."/>
            <person name="Zhang B."/>
            <person name="Hu W."/>
            <person name="Zhang Y."/>
            <person name="Tian X."/>
            <person name="Jiao Y."/>
            <person name="Liang X."/>
            <person name="Jin J."/>
            <person name="Gao L."/>
            <person name="Zheng W."/>
            <person name="Hao B."/>
            <person name="Liu S."/>
            <person name="Wang W."/>
            <person name="Yuan L."/>
            <person name="Cao M."/>
            <person name="McDermott J."/>
            <person name="Samudrala R."/>
            <person name="Wang J."/>
            <person name="Wong G.K."/>
            <person name="Yang H."/>
        </authorList>
    </citation>
    <scope>NUCLEOTIDE SEQUENCE [LARGE SCALE GENOMIC DNA]</scope>
    <source>
        <strain evidence="3">cv. 93-11</strain>
    </source>
</reference>
<keyword evidence="3" id="KW-1185">Reference proteome</keyword>
<proteinExistence type="predicted"/>
<evidence type="ECO:0000256" key="1">
    <source>
        <dbReference type="SAM" id="MobiDB-lite"/>
    </source>
</evidence>
<feature type="compositionally biased region" description="Basic and acidic residues" evidence="1">
    <location>
        <begin position="34"/>
        <end position="50"/>
    </location>
</feature>
<feature type="compositionally biased region" description="Basic and acidic residues" evidence="1">
    <location>
        <begin position="14"/>
        <end position="25"/>
    </location>
</feature>
<dbReference type="Gramene" id="BGIOSGA003825-TA">
    <property type="protein sequence ID" value="BGIOSGA003825-PA"/>
    <property type="gene ID" value="BGIOSGA003825"/>
</dbReference>
<gene>
    <name evidence="2" type="ORF">OsI_02548</name>
</gene>
<dbReference type="AlphaFoldDB" id="A2WRR0"/>
<dbReference type="HOGENOM" id="CLU_3127575_0_0_1"/>
<protein>
    <submittedName>
        <fullName evidence="2">Uncharacterized protein</fullName>
    </submittedName>
</protein>